<protein>
    <submittedName>
        <fullName evidence="2">Uncharacterized protein</fullName>
    </submittedName>
</protein>
<feature type="compositionally biased region" description="Polar residues" evidence="1">
    <location>
        <begin position="13"/>
        <end position="27"/>
    </location>
</feature>
<dbReference type="EMBL" id="SDEE01001051">
    <property type="protein sequence ID" value="RXW12994.1"/>
    <property type="molecule type" value="Genomic_DNA"/>
</dbReference>
<feature type="compositionally biased region" description="Polar residues" evidence="1">
    <location>
        <begin position="37"/>
        <end position="51"/>
    </location>
</feature>
<dbReference type="AlphaFoldDB" id="A0A4Q2D3P2"/>
<comment type="caution">
    <text evidence="2">The sequence shown here is derived from an EMBL/GenBank/DDBJ whole genome shotgun (WGS) entry which is preliminary data.</text>
</comment>
<feature type="region of interest" description="Disordered" evidence="1">
    <location>
        <begin position="1"/>
        <end position="72"/>
    </location>
</feature>
<reference evidence="2 3" key="1">
    <citation type="submission" date="2019-01" db="EMBL/GenBank/DDBJ databases">
        <title>Draft genome sequence of Psathyrella aberdarensis IHI B618.</title>
        <authorList>
            <person name="Buettner E."/>
            <person name="Kellner H."/>
        </authorList>
    </citation>
    <scope>NUCLEOTIDE SEQUENCE [LARGE SCALE GENOMIC DNA]</scope>
    <source>
        <strain evidence="2 3">IHI B618</strain>
    </source>
</reference>
<dbReference type="Proteomes" id="UP000290288">
    <property type="component" value="Unassembled WGS sequence"/>
</dbReference>
<dbReference type="OrthoDB" id="3245731at2759"/>
<organism evidence="2 3">
    <name type="scientific">Candolleomyces aberdarensis</name>
    <dbReference type="NCBI Taxonomy" id="2316362"/>
    <lineage>
        <taxon>Eukaryota</taxon>
        <taxon>Fungi</taxon>
        <taxon>Dikarya</taxon>
        <taxon>Basidiomycota</taxon>
        <taxon>Agaricomycotina</taxon>
        <taxon>Agaricomycetes</taxon>
        <taxon>Agaricomycetidae</taxon>
        <taxon>Agaricales</taxon>
        <taxon>Agaricineae</taxon>
        <taxon>Psathyrellaceae</taxon>
        <taxon>Candolleomyces</taxon>
    </lineage>
</organism>
<proteinExistence type="predicted"/>
<accession>A0A4Q2D3P2</accession>
<sequence length="282" mass="30294">MASPTTAPAHVPTQPTSGTATPASFPTTPIAGYASPPLQQTQPIPPSQLNSPYHGRTVESGAEPARLRARPIPSRFQGMSFSASTTSPQAVTIAYAFRNMRPEELYAKLLSAVEPKESTTAIASPLHVGQGASNAGGGGSGDEVLHPTWAIEYLFSSLKCLGIVNTVSEAAVEDPTPRHCVRCHGTYHEKDNGLRMCKVGHDRGVLVNINERPGYVGHYFPCCGLVLETNERIEDAMGRWCVIGRHTTRKEGVVFNETNVRDCKKRGCYATGHSPTVVMAEP</sequence>
<keyword evidence="3" id="KW-1185">Reference proteome</keyword>
<evidence type="ECO:0000256" key="1">
    <source>
        <dbReference type="SAM" id="MobiDB-lite"/>
    </source>
</evidence>
<evidence type="ECO:0000313" key="2">
    <source>
        <dbReference type="EMBL" id="RXW12994.1"/>
    </source>
</evidence>
<evidence type="ECO:0000313" key="3">
    <source>
        <dbReference type="Proteomes" id="UP000290288"/>
    </source>
</evidence>
<name>A0A4Q2D3P2_9AGAR</name>
<gene>
    <name evidence="2" type="ORF">EST38_g12861</name>
</gene>